<evidence type="ECO:0000256" key="4">
    <source>
        <dbReference type="ARBA" id="ARBA00022741"/>
    </source>
</evidence>
<dbReference type="InterPro" id="IPR045886">
    <property type="entry name" value="ThiF/MoeB/HesA"/>
</dbReference>
<evidence type="ECO:0000256" key="7">
    <source>
        <dbReference type="ARBA" id="ARBA00022840"/>
    </source>
</evidence>
<evidence type="ECO:0000313" key="13">
    <source>
        <dbReference type="EMBL" id="TFK97644.1"/>
    </source>
</evidence>
<dbReference type="Gene3D" id="3.10.290.20">
    <property type="entry name" value="Ubiquitin-like 2 activating enzyme e1b. Chain: B, domain 3"/>
    <property type="match status" value="1"/>
</dbReference>
<dbReference type="GO" id="GO:0005737">
    <property type="term" value="C:cytoplasm"/>
    <property type="evidence" value="ECO:0007669"/>
    <property type="project" value="TreeGrafter"/>
</dbReference>
<keyword evidence="14" id="KW-1185">Reference proteome</keyword>
<dbReference type="InterPro" id="IPR000594">
    <property type="entry name" value="ThiF_NAD_FAD-bd"/>
</dbReference>
<dbReference type="PANTHER" id="PTHR10953">
    <property type="entry name" value="UBIQUITIN-ACTIVATING ENZYME E1"/>
    <property type="match status" value="1"/>
</dbReference>
<reference evidence="13 14" key="1">
    <citation type="journal article" date="2019" name="Nat. Ecol. Evol.">
        <title>Megaphylogeny resolves global patterns of mushroom evolution.</title>
        <authorList>
            <person name="Varga T."/>
            <person name="Krizsan K."/>
            <person name="Foldi C."/>
            <person name="Dima B."/>
            <person name="Sanchez-Garcia M."/>
            <person name="Sanchez-Ramirez S."/>
            <person name="Szollosi G.J."/>
            <person name="Szarkandi J.G."/>
            <person name="Papp V."/>
            <person name="Albert L."/>
            <person name="Andreopoulos W."/>
            <person name="Angelini C."/>
            <person name="Antonin V."/>
            <person name="Barry K.W."/>
            <person name="Bougher N.L."/>
            <person name="Buchanan P."/>
            <person name="Buyck B."/>
            <person name="Bense V."/>
            <person name="Catcheside P."/>
            <person name="Chovatia M."/>
            <person name="Cooper J."/>
            <person name="Damon W."/>
            <person name="Desjardin D."/>
            <person name="Finy P."/>
            <person name="Geml J."/>
            <person name="Haridas S."/>
            <person name="Hughes K."/>
            <person name="Justo A."/>
            <person name="Karasinski D."/>
            <person name="Kautmanova I."/>
            <person name="Kiss B."/>
            <person name="Kocsube S."/>
            <person name="Kotiranta H."/>
            <person name="LaButti K.M."/>
            <person name="Lechner B.E."/>
            <person name="Liimatainen K."/>
            <person name="Lipzen A."/>
            <person name="Lukacs Z."/>
            <person name="Mihaltcheva S."/>
            <person name="Morgado L.N."/>
            <person name="Niskanen T."/>
            <person name="Noordeloos M.E."/>
            <person name="Ohm R.A."/>
            <person name="Ortiz-Santana B."/>
            <person name="Ovrebo C."/>
            <person name="Racz N."/>
            <person name="Riley R."/>
            <person name="Savchenko A."/>
            <person name="Shiryaev A."/>
            <person name="Soop K."/>
            <person name="Spirin V."/>
            <person name="Szebenyi C."/>
            <person name="Tomsovsky M."/>
            <person name="Tulloss R.E."/>
            <person name="Uehling J."/>
            <person name="Grigoriev I.V."/>
            <person name="Vagvolgyi C."/>
            <person name="Papp T."/>
            <person name="Martin F.M."/>
            <person name="Miettinen O."/>
            <person name="Hibbett D.S."/>
            <person name="Nagy L.G."/>
        </authorList>
    </citation>
    <scope>NUCLEOTIDE SEQUENCE [LARGE SCALE GENOMIC DNA]</scope>
    <source>
        <strain evidence="13 14">CBS 309.79</strain>
    </source>
</reference>
<dbReference type="GO" id="GO:0046872">
    <property type="term" value="F:metal ion binding"/>
    <property type="evidence" value="ECO:0007669"/>
    <property type="project" value="UniProtKB-KW"/>
</dbReference>
<dbReference type="Gene3D" id="1.10.10.520">
    <property type="entry name" value="Ubiquitin activating enzymes (Uba3). Chain: B, domain 2"/>
    <property type="match status" value="1"/>
</dbReference>
<keyword evidence="5" id="KW-0833">Ubl conjugation pathway</keyword>
<dbReference type="PROSITE" id="PS00865">
    <property type="entry name" value="UBIQUITIN_ACTIVAT_2"/>
    <property type="match status" value="1"/>
</dbReference>
<comment type="similarity">
    <text evidence="2">Belongs to the ubiquitin-activating E1 family.</text>
</comment>
<keyword evidence="6" id="KW-0862">Zinc</keyword>
<dbReference type="PANTHER" id="PTHR10953:SF5">
    <property type="entry name" value="SUMO-ACTIVATING ENZYME SUBUNIT 2"/>
    <property type="match status" value="1"/>
</dbReference>
<evidence type="ECO:0000259" key="12">
    <source>
        <dbReference type="Pfam" id="PF10585"/>
    </source>
</evidence>
<evidence type="ECO:0000256" key="3">
    <source>
        <dbReference type="ARBA" id="ARBA00022723"/>
    </source>
</evidence>
<dbReference type="Pfam" id="PF00899">
    <property type="entry name" value="ThiF"/>
    <property type="match status" value="1"/>
</dbReference>
<protein>
    <recommendedName>
        <fullName evidence="8">Ubiquitin-activating enzyme E1-like</fullName>
    </recommendedName>
</protein>
<evidence type="ECO:0000256" key="5">
    <source>
        <dbReference type="ARBA" id="ARBA00022786"/>
    </source>
</evidence>
<keyword evidence="4" id="KW-0547">Nucleotide-binding</keyword>
<feature type="compositionally biased region" description="Gly residues" evidence="10">
    <location>
        <begin position="543"/>
        <end position="554"/>
    </location>
</feature>
<evidence type="ECO:0000256" key="8">
    <source>
        <dbReference type="ARBA" id="ARBA00073512"/>
    </source>
</evidence>
<evidence type="ECO:0000256" key="9">
    <source>
        <dbReference type="PROSITE-ProRule" id="PRU10132"/>
    </source>
</evidence>
<accession>A0A5C3Q698</accession>
<dbReference type="InterPro" id="IPR033127">
    <property type="entry name" value="UBQ-activ_enz_E1_Cys_AS"/>
</dbReference>
<comment type="pathway">
    <text evidence="1">Protein modification; protein sumoylation.</text>
</comment>
<feature type="region of interest" description="Disordered" evidence="10">
    <location>
        <begin position="309"/>
        <end position="361"/>
    </location>
</feature>
<dbReference type="AlphaFoldDB" id="A0A5C3Q698"/>
<evidence type="ECO:0000256" key="2">
    <source>
        <dbReference type="ARBA" id="ARBA00005673"/>
    </source>
</evidence>
<organism evidence="13 14">
    <name type="scientific">Pterulicium gracile</name>
    <dbReference type="NCBI Taxonomy" id="1884261"/>
    <lineage>
        <taxon>Eukaryota</taxon>
        <taxon>Fungi</taxon>
        <taxon>Dikarya</taxon>
        <taxon>Basidiomycota</taxon>
        <taxon>Agaricomycotina</taxon>
        <taxon>Agaricomycetes</taxon>
        <taxon>Agaricomycetidae</taxon>
        <taxon>Agaricales</taxon>
        <taxon>Pleurotineae</taxon>
        <taxon>Pterulaceae</taxon>
        <taxon>Pterulicium</taxon>
    </lineage>
</organism>
<dbReference type="InterPro" id="IPR019572">
    <property type="entry name" value="UBA_E1_SCCH"/>
</dbReference>
<name>A0A5C3Q698_9AGAR</name>
<gene>
    <name evidence="13" type="ORF">BDV98DRAFT_607348</name>
</gene>
<dbReference type="SUPFAM" id="SSF69572">
    <property type="entry name" value="Activating enzymes of the ubiquitin-like proteins"/>
    <property type="match status" value="1"/>
</dbReference>
<dbReference type="STRING" id="1884261.A0A5C3Q698"/>
<dbReference type="Pfam" id="PF10585">
    <property type="entry name" value="UBA_E1_SCCH"/>
    <property type="match status" value="1"/>
</dbReference>
<evidence type="ECO:0000256" key="10">
    <source>
        <dbReference type="SAM" id="MobiDB-lite"/>
    </source>
</evidence>
<proteinExistence type="inferred from homology"/>
<keyword evidence="7" id="KW-0067">ATP-binding</keyword>
<evidence type="ECO:0000256" key="6">
    <source>
        <dbReference type="ARBA" id="ARBA00022833"/>
    </source>
</evidence>
<feature type="region of interest" description="Disordered" evidence="10">
    <location>
        <begin position="644"/>
        <end position="713"/>
    </location>
</feature>
<dbReference type="FunFam" id="3.50.50.80:FF:000004">
    <property type="entry name" value="Ubiquitin-activating enzyme E1-like"/>
    <property type="match status" value="1"/>
</dbReference>
<dbReference type="Gene3D" id="3.50.50.80">
    <property type="entry name" value="Ubiquitin-activating enzyme E1, inactive adenylation domain, subdomain 1"/>
    <property type="match status" value="1"/>
</dbReference>
<dbReference type="InterPro" id="IPR023318">
    <property type="entry name" value="Ub_act_enz_dom_a_sf"/>
</dbReference>
<dbReference type="GO" id="GO:0005524">
    <property type="term" value="F:ATP binding"/>
    <property type="evidence" value="ECO:0007669"/>
    <property type="project" value="UniProtKB-KW"/>
</dbReference>
<feature type="domain" description="THIF-type NAD/FAD binding fold" evidence="11">
    <location>
        <begin position="14"/>
        <end position="465"/>
    </location>
</feature>
<dbReference type="GO" id="GO:0031510">
    <property type="term" value="C:SUMO activating enzyme complex"/>
    <property type="evidence" value="ECO:0007669"/>
    <property type="project" value="TreeGrafter"/>
</dbReference>
<sequence>MTTGGRSLHPEAILGSKHFSRLKQTKVLLVGAGGIGCELLKNLALTGFGHITLLDLDTIDLSNLNRQFLFRKKDVKQSKALVAAQAASAFNPNVKISPIHGNIKEAQFDVQWFQQFDIVLNALDNLDARRHVNKMCIAANIPLVESGTAGYFGQVQPLLKDKTECFDCIPKPTPKTYPVCTIRSTPSQPIHCIVWGKTYLMGQLFGEDEDAGNELDDAEKQGENAQEIANLRKEAQAFRTVRAALRSPNEQGSNAARMVFQKIYNSDIRNMLSMTDMWRARTPPQPLDYDAILEGTFVLVAEKDAGVMNGASNADNGSTATTNGTGIATANGATANGSTANGHVNEDQAKQQPASSLKDQQKLSLRDNLVLFTSSVNRLATRLQSGEDTIAFDKDDDDTLDFVTAAANLRSVAYGIEGRTRWEVKEMAGNIIPAIATTNAIIAGLIVLQALHILKADFRKLTDADPNNRDVDLSKLKNVHIQIKPAVPLSAISLSRPNPNCGVCRDTYVNVLCDPGRTRLGELVQAVVQSQKQAILQSRQEGGDQGQGEQGGMSGEREEEGDGESEDWAEVSVYEDKRILSDPDFDDNVEKTLESLNVGRGKFLAVVDEDGRRGTVVVSVGVLPPNHPTDAPPFILPSPMPIAPRKPPPPAPAPSTPPKTLLKRTFDEMEISEDQEPSAKRAKLPGGKLHESRLVNSRLPESPSKRKTLDEDGVVIMDGPMDEELDDPGFVIVQ</sequence>
<feature type="compositionally biased region" description="Low complexity" evidence="10">
    <location>
        <begin position="311"/>
        <end position="342"/>
    </location>
</feature>
<dbReference type="Proteomes" id="UP000305067">
    <property type="component" value="Unassembled WGS sequence"/>
</dbReference>
<feature type="compositionally biased region" description="Pro residues" evidence="10">
    <location>
        <begin position="644"/>
        <end position="657"/>
    </location>
</feature>
<evidence type="ECO:0000313" key="14">
    <source>
        <dbReference type="Proteomes" id="UP000305067"/>
    </source>
</evidence>
<dbReference type="UniPathway" id="UPA00886"/>
<feature type="compositionally biased region" description="Acidic residues" evidence="10">
    <location>
        <begin position="557"/>
        <end position="568"/>
    </location>
</feature>
<dbReference type="EMBL" id="ML178845">
    <property type="protein sequence ID" value="TFK97644.1"/>
    <property type="molecule type" value="Genomic_DNA"/>
</dbReference>
<feature type="active site" description="Glycyl thioester intermediate" evidence="9">
    <location>
        <position position="180"/>
    </location>
</feature>
<feature type="domain" description="Ubiquitin-activating enzyme SCCH" evidence="12">
    <location>
        <begin position="186"/>
        <end position="425"/>
    </location>
</feature>
<feature type="region of interest" description="Disordered" evidence="10">
    <location>
        <begin position="535"/>
        <end position="568"/>
    </location>
</feature>
<dbReference type="OrthoDB" id="10255449at2759"/>
<keyword evidence="3" id="KW-0479">Metal-binding</keyword>
<dbReference type="InterPro" id="IPR042449">
    <property type="entry name" value="Ub-E1_IAD_1"/>
</dbReference>
<evidence type="ECO:0000259" key="11">
    <source>
        <dbReference type="Pfam" id="PF00899"/>
    </source>
</evidence>
<dbReference type="GO" id="GO:0019948">
    <property type="term" value="F:SUMO activating enzyme activity"/>
    <property type="evidence" value="ECO:0007669"/>
    <property type="project" value="TreeGrafter"/>
</dbReference>
<dbReference type="InterPro" id="IPR035985">
    <property type="entry name" value="Ubiquitin-activating_enz"/>
</dbReference>
<evidence type="ECO:0000256" key="1">
    <source>
        <dbReference type="ARBA" id="ARBA00004718"/>
    </source>
</evidence>
<dbReference type="GO" id="GO:0016925">
    <property type="term" value="P:protein sumoylation"/>
    <property type="evidence" value="ECO:0007669"/>
    <property type="project" value="UniProtKB-UniPathway"/>
</dbReference>